<dbReference type="EMBL" id="JAQJAN010000011">
    <property type="protein sequence ID" value="KAJ5719071.1"/>
    <property type="molecule type" value="Genomic_DNA"/>
</dbReference>
<keyword evidence="2" id="KW-1185">Reference proteome</keyword>
<organism evidence="1 2">
    <name type="scientific">Penicillium malachiteum</name>
    <dbReference type="NCBI Taxonomy" id="1324776"/>
    <lineage>
        <taxon>Eukaryota</taxon>
        <taxon>Fungi</taxon>
        <taxon>Dikarya</taxon>
        <taxon>Ascomycota</taxon>
        <taxon>Pezizomycotina</taxon>
        <taxon>Eurotiomycetes</taxon>
        <taxon>Eurotiomycetidae</taxon>
        <taxon>Eurotiales</taxon>
        <taxon>Aspergillaceae</taxon>
        <taxon>Penicillium</taxon>
    </lineage>
</organism>
<reference evidence="1" key="2">
    <citation type="submission" date="2023-01" db="EMBL/GenBank/DDBJ databases">
        <authorList>
            <person name="Petersen C."/>
        </authorList>
    </citation>
    <scope>NUCLEOTIDE SEQUENCE</scope>
    <source>
        <strain evidence="1">IBT 17514</strain>
    </source>
</reference>
<evidence type="ECO:0000313" key="1">
    <source>
        <dbReference type="EMBL" id="KAJ5719071.1"/>
    </source>
</evidence>
<comment type="caution">
    <text evidence="1">The sequence shown here is derived from an EMBL/GenBank/DDBJ whole genome shotgun (WGS) entry which is preliminary data.</text>
</comment>
<accession>A0AAD6HIB3</accession>
<dbReference type="Proteomes" id="UP001215712">
    <property type="component" value="Unassembled WGS sequence"/>
</dbReference>
<sequence length="273" mass="31384">MENEKIELESESLLEHLSVGLSTIALKDEIPTPKWNTLNPYFGAEDINEVVDWPEFNYDTIIQRYGDILSSKQIDILNYRPLMTHPEIWHKSQLDTRLDDLVRFHTIRTLKVTFEELEPRLQELNLKPVTFGRGTSARTIGLFWPDASFTAIDEGYGQSKNRAPGVLRISPKWSSEWRHVKDPSDQHHFHYYQTLAEVNFYMDGHGARHGFVLTDAELVIVKRLDHNGRLAVSLPIPWTAGGDGQLSIRLGLWYLGMLAGEEDNWALECTELL</sequence>
<reference evidence="1" key="1">
    <citation type="journal article" date="2023" name="IMA Fungus">
        <title>Comparative genomic study of the Penicillium genus elucidates a diverse pangenome and 15 lateral gene transfer events.</title>
        <authorList>
            <person name="Petersen C."/>
            <person name="Sorensen T."/>
            <person name="Nielsen M.R."/>
            <person name="Sondergaard T.E."/>
            <person name="Sorensen J.L."/>
            <person name="Fitzpatrick D.A."/>
            <person name="Frisvad J.C."/>
            <person name="Nielsen K.L."/>
        </authorList>
    </citation>
    <scope>NUCLEOTIDE SEQUENCE</scope>
    <source>
        <strain evidence="1">IBT 17514</strain>
    </source>
</reference>
<dbReference type="AlphaFoldDB" id="A0AAD6HIB3"/>
<proteinExistence type="predicted"/>
<protein>
    <submittedName>
        <fullName evidence="1">Uncharacterized protein</fullName>
    </submittedName>
</protein>
<gene>
    <name evidence="1" type="ORF">N7493_007526</name>
</gene>
<name>A0AAD6HIB3_9EURO</name>
<evidence type="ECO:0000313" key="2">
    <source>
        <dbReference type="Proteomes" id="UP001215712"/>
    </source>
</evidence>